<organism evidence="1 2">
    <name type="scientific">Entomophthora muscae</name>
    <dbReference type="NCBI Taxonomy" id="34485"/>
    <lineage>
        <taxon>Eukaryota</taxon>
        <taxon>Fungi</taxon>
        <taxon>Fungi incertae sedis</taxon>
        <taxon>Zoopagomycota</taxon>
        <taxon>Entomophthoromycotina</taxon>
        <taxon>Entomophthoromycetes</taxon>
        <taxon>Entomophthorales</taxon>
        <taxon>Entomophthoraceae</taxon>
        <taxon>Entomophthora</taxon>
    </lineage>
</organism>
<reference evidence="1" key="1">
    <citation type="submission" date="2022-04" db="EMBL/GenBank/DDBJ databases">
        <title>Genome of the entomopathogenic fungus Entomophthora muscae.</title>
        <authorList>
            <person name="Elya C."/>
            <person name="Lovett B.R."/>
            <person name="Lee E."/>
            <person name="Macias A.M."/>
            <person name="Hajek A.E."/>
            <person name="De Bivort B.L."/>
            <person name="Kasson M.T."/>
            <person name="De Fine Licht H.H."/>
            <person name="Stajich J.E."/>
        </authorList>
    </citation>
    <scope>NUCLEOTIDE SEQUENCE</scope>
    <source>
        <strain evidence="1">Berkeley</strain>
    </source>
</reference>
<gene>
    <name evidence="1" type="ORF">DSO57_1013856</name>
</gene>
<sequence length="178" mass="19482">MTNTSQPLENTAPNRRSDELPNGCKEIPNISFMSFKSTLVANQDSSPEGNADLKPAPMIMAQEQKNWATFPEISTNKQLVSSGAILLLLNLGVLATQPHISQSYDEPPMENLSTRSPGLPAPPPHSLLTTWFPIWTHLLCRVPMREGFGSHPGGRIHQNSIQCKTGMAAQSSVHKEDT</sequence>
<evidence type="ECO:0000313" key="1">
    <source>
        <dbReference type="EMBL" id="KAJ9081511.1"/>
    </source>
</evidence>
<dbReference type="Proteomes" id="UP001165960">
    <property type="component" value="Unassembled WGS sequence"/>
</dbReference>
<keyword evidence="2" id="KW-1185">Reference proteome</keyword>
<dbReference type="EMBL" id="QTSX02001472">
    <property type="protein sequence ID" value="KAJ9081511.1"/>
    <property type="molecule type" value="Genomic_DNA"/>
</dbReference>
<protein>
    <submittedName>
        <fullName evidence="1">Uncharacterized protein</fullName>
    </submittedName>
</protein>
<accession>A0ACC2U497</accession>
<name>A0ACC2U497_9FUNG</name>
<evidence type="ECO:0000313" key="2">
    <source>
        <dbReference type="Proteomes" id="UP001165960"/>
    </source>
</evidence>
<proteinExistence type="predicted"/>
<comment type="caution">
    <text evidence="1">The sequence shown here is derived from an EMBL/GenBank/DDBJ whole genome shotgun (WGS) entry which is preliminary data.</text>
</comment>